<reference evidence="1" key="1">
    <citation type="journal article" date="2020" name="mSystems">
        <title>Genome- and Community-Level Interaction Insights into Carbon Utilization and Element Cycling Functions of Hydrothermarchaeota in Hydrothermal Sediment.</title>
        <authorList>
            <person name="Zhou Z."/>
            <person name="Liu Y."/>
            <person name="Xu W."/>
            <person name="Pan J."/>
            <person name="Luo Z.H."/>
            <person name="Li M."/>
        </authorList>
    </citation>
    <scope>NUCLEOTIDE SEQUENCE [LARGE SCALE GENOMIC DNA]</scope>
    <source>
        <strain evidence="1">SpSt-116</strain>
    </source>
</reference>
<proteinExistence type="predicted"/>
<sequence>MWAQVAVNVSSHSIHFTEKVVEAIRGQLVDIHGDGGTYKGVITSQQLIEVAKLLPKEELEVVVNNIPPIKDFAELAKREPSILFLIEVLMGVGVTVEDMLIPWDKVEFAIAVYKELEKRDLHPDEVSLAVELDVEGRRTFVSPLILEDKILAPLLKEIYEDFEVPKKEEEDGKESLMFVKPWHDIMYTDVFSVKEKEYRLTREEFEALLTKGKAYIRFWWD</sequence>
<protein>
    <submittedName>
        <fullName evidence="1">Uncharacterized protein</fullName>
    </submittedName>
</protein>
<gene>
    <name evidence="1" type="ORF">ENN26_07450</name>
</gene>
<dbReference type="AlphaFoldDB" id="A0A7C1GD16"/>
<comment type="caution">
    <text evidence="1">The sequence shown here is derived from an EMBL/GenBank/DDBJ whole genome shotgun (WGS) entry which is preliminary data.</text>
</comment>
<evidence type="ECO:0000313" key="1">
    <source>
        <dbReference type="EMBL" id="HDP15588.1"/>
    </source>
</evidence>
<dbReference type="EMBL" id="DSAY01000131">
    <property type="protein sequence ID" value="HDP15588.1"/>
    <property type="molecule type" value="Genomic_DNA"/>
</dbReference>
<organism evidence="1">
    <name type="scientific">Thermofilum adornatum</name>
    <dbReference type="NCBI Taxonomy" id="1365176"/>
    <lineage>
        <taxon>Archaea</taxon>
        <taxon>Thermoproteota</taxon>
        <taxon>Thermoprotei</taxon>
        <taxon>Thermofilales</taxon>
        <taxon>Thermofilaceae</taxon>
        <taxon>Thermofilum</taxon>
    </lineage>
</organism>
<accession>A0A7C1GD16</accession>
<name>A0A7C1GD16_9CREN</name>